<protein>
    <submittedName>
        <fullName evidence="1">TIGR03089 family protein</fullName>
    </submittedName>
</protein>
<sequence length="235" mass="24860">MASTLTQELLDPILATDPAGPRVTYYDDGTGERVEVSTVTLANWAAKTANLLRDELGLEPGARVSVLLPAHWQTAAVLLGAWWAGAEVVLGADETADLALVHGSRIDEAGDVPEILALSLDAFGKPVPDLPVGVTDYATSVRVHGDQFRPSGHQAALEGRSVDEILDSARTRAEAHSLVVGDRVLSSLPWNTAEELVDGLLSVLVAGGSLVQVADPDESRMERRIATEKVTKTLG</sequence>
<dbReference type="SUPFAM" id="SSF56801">
    <property type="entry name" value="Acetyl-CoA synthetase-like"/>
    <property type="match status" value="1"/>
</dbReference>
<evidence type="ECO:0000313" key="1">
    <source>
        <dbReference type="EMBL" id="WXG71300.1"/>
    </source>
</evidence>
<name>A0ABZ2PSS2_9NOCA</name>
<reference evidence="1 2" key="1">
    <citation type="submission" date="2024-03" db="EMBL/GenBank/DDBJ databases">
        <title>Natural products discovery in diverse microorganisms through a two-stage MS feature dereplication strategy.</title>
        <authorList>
            <person name="Zhang R."/>
        </authorList>
    </citation>
    <scope>NUCLEOTIDE SEQUENCE [LARGE SCALE GENOMIC DNA]</scope>
    <source>
        <strain evidence="1 2">18930</strain>
    </source>
</reference>
<dbReference type="Proteomes" id="UP001432000">
    <property type="component" value="Chromosome"/>
</dbReference>
<dbReference type="InterPro" id="IPR042099">
    <property type="entry name" value="ANL_N_sf"/>
</dbReference>
<organism evidence="1 2">
    <name type="scientific">Rhodococcus sovatensis</name>
    <dbReference type="NCBI Taxonomy" id="1805840"/>
    <lineage>
        <taxon>Bacteria</taxon>
        <taxon>Bacillati</taxon>
        <taxon>Actinomycetota</taxon>
        <taxon>Actinomycetes</taxon>
        <taxon>Mycobacteriales</taxon>
        <taxon>Nocardiaceae</taxon>
        <taxon>Rhodococcus</taxon>
    </lineage>
</organism>
<accession>A0ABZ2PSS2</accession>
<dbReference type="InterPro" id="IPR017523">
    <property type="entry name" value="Rv3268"/>
</dbReference>
<keyword evidence="2" id="KW-1185">Reference proteome</keyword>
<dbReference type="RefSeq" id="WP_338893030.1">
    <property type="nucleotide sequence ID" value="NZ_CP147846.1"/>
</dbReference>
<proteinExistence type="predicted"/>
<dbReference type="Gene3D" id="3.40.50.12780">
    <property type="entry name" value="N-terminal domain of ligase-like"/>
    <property type="match status" value="1"/>
</dbReference>
<dbReference type="EMBL" id="CP147846">
    <property type="protein sequence ID" value="WXG71300.1"/>
    <property type="molecule type" value="Genomic_DNA"/>
</dbReference>
<evidence type="ECO:0000313" key="2">
    <source>
        <dbReference type="Proteomes" id="UP001432000"/>
    </source>
</evidence>
<dbReference type="NCBIfam" id="TIGR03089">
    <property type="entry name" value="TIGR03089 family protein"/>
    <property type="match status" value="1"/>
</dbReference>
<gene>
    <name evidence="1" type="ORF">WDS16_12935</name>
</gene>